<evidence type="ECO:0008006" key="4">
    <source>
        <dbReference type="Google" id="ProtNLM"/>
    </source>
</evidence>
<name>A0A5D4U5C7_9BACI</name>
<sequence>MSIVTVLISIIFFIIIRGPNANLTLGISVFTILSVFGIIFAIASKKLWYMITGIILNGAVLVFAYFLLLAMGISEP</sequence>
<accession>A0A5D4U5C7</accession>
<gene>
    <name evidence="2" type="ORF">FZC85_02415</name>
</gene>
<feature type="transmembrane region" description="Helical" evidence="1">
    <location>
        <begin position="21"/>
        <end position="42"/>
    </location>
</feature>
<protein>
    <recommendedName>
        <fullName evidence="4">NADH dehydrogenase subunit 6</fullName>
    </recommendedName>
</protein>
<dbReference type="EMBL" id="VTEZ01000001">
    <property type="protein sequence ID" value="TYS88874.1"/>
    <property type="molecule type" value="Genomic_DNA"/>
</dbReference>
<keyword evidence="1" id="KW-1133">Transmembrane helix</keyword>
<feature type="transmembrane region" description="Helical" evidence="1">
    <location>
        <begin position="48"/>
        <end position="70"/>
    </location>
</feature>
<dbReference type="OrthoDB" id="2428753at2"/>
<dbReference type="AlphaFoldDB" id="A0A5D4U5C7"/>
<comment type="caution">
    <text evidence="2">The sequence shown here is derived from an EMBL/GenBank/DDBJ whole genome shotgun (WGS) entry which is preliminary data.</text>
</comment>
<organism evidence="2 3">
    <name type="scientific">Rossellomorea aquimaris</name>
    <dbReference type="NCBI Taxonomy" id="189382"/>
    <lineage>
        <taxon>Bacteria</taxon>
        <taxon>Bacillati</taxon>
        <taxon>Bacillota</taxon>
        <taxon>Bacilli</taxon>
        <taxon>Bacillales</taxon>
        <taxon>Bacillaceae</taxon>
        <taxon>Rossellomorea</taxon>
    </lineage>
</organism>
<reference evidence="2 3" key="1">
    <citation type="submission" date="2019-08" db="EMBL/GenBank/DDBJ databases">
        <title>Bacillus genomes from the desert of Cuatro Cienegas, Coahuila.</title>
        <authorList>
            <person name="Olmedo-Alvarez G."/>
        </authorList>
    </citation>
    <scope>NUCLEOTIDE SEQUENCE [LARGE SCALE GENOMIC DNA]</scope>
    <source>
        <strain evidence="2 3">CH87b_3T</strain>
    </source>
</reference>
<proteinExistence type="predicted"/>
<keyword evidence="1" id="KW-0812">Transmembrane</keyword>
<evidence type="ECO:0000313" key="3">
    <source>
        <dbReference type="Proteomes" id="UP000324269"/>
    </source>
</evidence>
<keyword evidence="1" id="KW-0472">Membrane</keyword>
<dbReference type="RefSeq" id="WP_148968165.1">
    <property type="nucleotide sequence ID" value="NZ_JBNIKW010000001.1"/>
</dbReference>
<evidence type="ECO:0000313" key="2">
    <source>
        <dbReference type="EMBL" id="TYS88874.1"/>
    </source>
</evidence>
<evidence type="ECO:0000256" key="1">
    <source>
        <dbReference type="SAM" id="Phobius"/>
    </source>
</evidence>
<dbReference type="Proteomes" id="UP000324269">
    <property type="component" value="Unassembled WGS sequence"/>
</dbReference>